<evidence type="ECO:0000313" key="4">
    <source>
        <dbReference type="EMBL" id="CAE0409786.1"/>
    </source>
</evidence>
<evidence type="ECO:0000313" key="3">
    <source>
        <dbReference type="EMBL" id="CAE0409785.1"/>
    </source>
</evidence>
<gene>
    <name evidence="3" type="ORF">ACOF00016_LOCUS7384</name>
    <name evidence="4" type="ORF">ACOF00016_LOCUS7385</name>
    <name evidence="5" type="ORF">ACOF00016_LOCUS7386</name>
    <name evidence="6" type="ORF">ACOF00016_LOCUS7387</name>
</gene>
<dbReference type="SMART" id="SM00516">
    <property type="entry name" value="SEC14"/>
    <property type="match status" value="1"/>
</dbReference>
<dbReference type="EMBL" id="HBIM01008707">
    <property type="protein sequence ID" value="CAE0409785.1"/>
    <property type="molecule type" value="Transcribed_RNA"/>
</dbReference>
<accession>A0A6S8L3R0</accession>
<feature type="domain" description="CRAL-TRIO" evidence="2">
    <location>
        <begin position="87"/>
        <end position="261"/>
    </location>
</feature>
<dbReference type="Gene3D" id="3.40.525.10">
    <property type="entry name" value="CRAL-TRIO lipid binding domain"/>
    <property type="match status" value="1"/>
</dbReference>
<sequence>MLQDLGKDRMDRFGPVRRPLDVKQRLLASPADLEAFILLIFQMEVAHLDTVFSQEQILRVAMFHKFDVDKCFRLLKHMDIKFWNISAEQLEAQLLTHTLFPLPKKLTSKDSKIKSFFYMKPSRFSPTDTPTSAIIANLLYVMDSMDRFTDPSNTSKNKSRNTIGFIANMNDWTMKNFTVEYCLQFMEALQGKKGPVQVDLFLIVNPPSWFGKVWAIMKPMLSTKFRTKVHMIHQDKLDRHLAAGYEQYLPQELVSNGQVDVASHVNDYIRYRKYVEAEVFPHERQPTKTTQRLVQLKKSVDGGVPSRRASLDSNKVDVAAPKCLRPLRRENLGRMHSLAKLESTDLTGQSASDMSDGSDVA</sequence>
<dbReference type="EMBL" id="HBIM01008710">
    <property type="protein sequence ID" value="CAE0409788.1"/>
    <property type="molecule type" value="Transcribed_RNA"/>
</dbReference>
<name>A0A6S8L3R0_9STRA</name>
<dbReference type="CDD" id="cd00170">
    <property type="entry name" value="SEC14"/>
    <property type="match status" value="1"/>
</dbReference>
<evidence type="ECO:0000313" key="6">
    <source>
        <dbReference type="EMBL" id="CAE0409788.1"/>
    </source>
</evidence>
<organism evidence="5">
    <name type="scientific">Amphora coffeiformis</name>
    <dbReference type="NCBI Taxonomy" id="265554"/>
    <lineage>
        <taxon>Eukaryota</taxon>
        <taxon>Sar</taxon>
        <taxon>Stramenopiles</taxon>
        <taxon>Ochrophyta</taxon>
        <taxon>Bacillariophyta</taxon>
        <taxon>Bacillariophyceae</taxon>
        <taxon>Bacillariophycidae</taxon>
        <taxon>Thalassiophysales</taxon>
        <taxon>Catenulaceae</taxon>
        <taxon>Amphora</taxon>
    </lineage>
</organism>
<reference evidence="5" key="1">
    <citation type="submission" date="2021-01" db="EMBL/GenBank/DDBJ databases">
        <authorList>
            <person name="Corre E."/>
            <person name="Pelletier E."/>
            <person name="Niang G."/>
            <person name="Scheremetjew M."/>
            <person name="Finn R."/>
            <person name="Kale V."/>
            <person name="Holt S."/>
            <person name="Cochrane G."/>
            <person name="Meng A."/>
            <person name="Brown T."/>
            <person name="Cohen L."/>
        </authorList>
    </citation>
    <scope>NUCLEOTIDE SEQUENCE</scope>
    <source>
        <strain evidence="5">CCMP127</strain>
    </source>
</reference>
<dbReference type="SUPFAM" id="SSF52087">
    <property type="entry name" value="CRAL/TRIO domain"/>
    <property type="match status" value="1"/>
</dbReference>
<proteinExistence type="predicted"/>
<dbReference type="EMBL" id="HBIM01008708">
    <property type="protein sequence ID" value="CAE0409786.1"/>
    <property type="molecule type" value="Transcribed_RNA"/>
</dbReference>
<dbReference type="InterPro" id="IPR001251">
    <property type="entry name" value="CRAL-TRIO_dom"/>
</dbReference>
<dbReference type="PROSITE" id="PS50191">
    <property type="entry name" value="CRAL_TRIO"/>
    <property type="match status" value="1"/>
</dbReference>
<dbReference type="Pfam" id="PF00650">
    <property type="entry name" value="CRAL_TRIO"/>
    <property type="match status" value="1"/>
</dbReference>
<evidence type="ECO:0000313" key="5">
    <source>
        <dbReference type="EMBL" id="CAE0409787.1"/>
    </source>
</evidence>
<protein>
    <recommendedName>
        <fullName evidence="2">CRAL-TRIO domain-containing protein</fullName>
    </recommendedName>
</protein>
<feature type="region of interest" description="Disordered" evidence="1">
    <location>
        <begin position="340"/>
        <end position="361"/>
    </location>
</feature>
<dbReference type="EMBL" id="HBIM01008709">
    <property type="protein sequence ID" value="CAE0409787.1"/>
    <property type="molecule type" value="Transcribed_RNA"/>
</dbReference>
<evidence type="ECO:0000256" key="1">
    <source>
        <dbReference type="SAM" id="MobiDB-lite"/>
    </source>
</evidence>
<feature type="compositionally biased region" description="Polar residues" evidence="1">
    <location>
        <begin position="344"/>
        <end position="355"/>
    </location>
</feature>
<dbReference type="InterPro" id="IPR036865">
    <property type="entry name" value="CRAL-TRIO_dom_sf"/>
</dbReference>
<dbReference type="AlphaFoldDB" id="A0A6S8L3R0"/>
<evidence type="ECO:0000259" key="2">
    <source>
        <dbReference type="PROSITE" id="PS50191"/>
    </source>
</evidence>